<dbReference type="Proteomes" id="UP000192678">
    <property type="component" value="Unassembled WGS sequence"/>
</dbReference>
<dbReference type="OrthoDB" id="721000at2"/>
<dbReference type="AlphaFoldDB" id="A0A1W2EUZ1"/>
<keyword evidence="1" id="KW-0812">Transmembrane</keyword>
<dbReference type="FunFam" id="2.170.130.10:FF:000003">
    <property type="entry name" value="SusC/RagA family TonB-linked outer membrane protein"/>
    <property type="match status" value="1"/>
</dbReference>
<evidence type="ECO:0000313" key="3">
    <source>
        <dbReference type="EMBL" id="SMD13481.1"/>
    </source>
</evidence>
<keyword evidence="1" id="KW-1134">Transmembrane beta strand</keyword>
<dbReference type="InterPro" id="IPR008969">
    <property type="entry name" value="CarboxyPept-like_regulatory"/>
</dbReference>
<dbReference type="NCBIfam" id="TIGR04057">
    <property type="entry name" value="SusC_RagA_signa"/>
    <property type="match status" value="1"/>
</dbReference>
<comment type="similarity">
    <text evidence="1">Belongs to the TonB-dependent receptor family.</text>
</comment>
<dbReference type="STRING" id="475255.SAMN04488101_11697"/>
<dbReference type="SUPFAM" id="SSF56935">
    <property type="entry name" value="Porins"/>
    <property type="match status" value="1"/>
</dbReference>
<dbReference type="GO" id="GO:0009279">
    <property type="term" value="C:cell outer membrane"/>
    <property type="evidence" value="ECO:0007669"/>
    <property type="project" value="UniProtKB-SubCell"/>
</dbReference>
<dbReference type="EMBL" id="FWYB01000016">
    <property type="protein sequence ID" value="SMD13481.1"/>
    <property type="molecule type" value="Genomic_DNA"/>
</dbReference>
<dbReference type="InterPro" id="IPR037066">
    <property type="entry name" value="Plug_dom_sf"/>
</dbReference>
<dbReference type="InterPro" id="IPR012910">
    <property type="entry name" value="Plug_dom"/>
</dbReference>
<keyword evidence="1" id="KW-0998">Cell outer membrane</keyword>
<evidence type="ECO:0000259" key="2">
    <source>
        <dbReference type="Pfam" id="PF07715"/>
    </source>
</evidence>
<accession>A0A1W2EUZ1</accession>
<evidence type="ECO:0000313" key="4">
    <source>
        <dbReference type="Proteomes" id="UP000192678"/>
    </source>
</evidence>
<feature type="domain" description="TonB-dependent receptor plug" evidence="2">
    <location>
        <begin position="232"/>
        <end position="340"/>
    </location>
</feature>
<organism evidence="3 4">
    <name type="scientific">Pedobacter nyackensis</name>
    <dbReference type="NCBI Taxonomy" id="475255"/>
    <lineage>
        <taxon>Bacteria</taxon>
        <taxon>Pseudomonadati</taxon>
        <taxon>Bacteroidota</taxon>
        <taxon>Sphingobacteriia</taxon>
        <taxon>Sphingobacteriales</taxon>
        <taxon>Sphingobacteriaceae</taxon>
        <taxon>Pedobacter</taxon>
    </lineage>
</organism>
<proteinExistence type="inferred from homology"/>
<dbReference type="InterPro" id="IPR039426">
    <property type="entry name" value="TonB-dep_rcpt-like"/>
</dbReference>
<dbReference type="InterPro" id="IPR023996">
    <property type="entry name" value="TonB-dep_OMP_SusC/RagA"/>
</dbReference>
<dbReference type="Pfam" id="PF07715">
    <property type="entry name" value="Plug"/>
    <property type="match status" value="1"/>
</dbReference>
<name>A0A1W2EUZ1_9SPHI</name>
<sequence length="1149" mass="127500">MNFYDLFRSERVMRRPNQILRIMKLIILIMVALLMEVSASGLAQKITFSQKGVSVKTIFKEITKQTGYQIVCDGDLINSAAAADVKFINASLQEVFDQVFSKKAIKWTIEDKTLIIRKEKVSPVGSSSPPGLKAPVNRIVKEIRGAVRDTVGPLPGVSIAVKGKTQIGTTTDLNGKYILDVADESAVVVFSMVGYVSQEISVRGKSVINVTLKPSDNQLDETVIVAFGTQKKESVVGSITTIKPSELKVPSSNLTTALAGRVAGVIAFQRSGEPGQDNAEFFIRGATTFGYKKEPLILIDNMEYTTTELARLTPDDIESFSIMKDATANALYGARGANGVILVTTKQGKEGKPKISVRVENSISAATRDLELADPVSYMKMHTQAVLTRDPSGQGILYSQSKIDNTESGVNPVAFPVVNWQEELFKKQTVNQRANMSLSGGGQVATYYVSGTFAQDNGILKVDQRNNFNSNIDLKTFSLRSNVSINVAKGTTLGVRLNGLFDDYNGPIDGGSGIYNKVMHAPQTMFLPYYEPTNKFSSANHILFGNSDQGGFLNPYADMVKGYKEYSRSLMLAQLELKQDLSFITPGLAVNGMFNTNRRAYFDVTRAYNPFMYKVSTYDKINNTYELAAINPDSGTDFLSFSPGEETVSSEFYMQTAANYSRTFAQKHLFSGMAVFTMQSRLAGNANSLQESLAARNLGVSGRATYSYDSRYFTEFNFGYNGSERFHSSKRFGFFPSVGMAWAISNEKFFKPLSSFITKLRVRGNYGLVGNDAIGSSEERFFYLSEVNMNNSAFGANFGTTGSSINGISLNRYENTEITWETAANSTFGLEIGIKNKLELIAEYFIEKRYNILMPRASIPKTMGLQGATPKANVGGAKSRAVDLSLNYDEHLGRNWSLSIRGNMTYAKNMYTEYEEPIYDNYWQYKAGQSTSQRFGYIAERLFIDDEEVRSSPTQNFGGFITRGGDIKYRDVDGDGQITVKDQVPIGFPTNPEIIYGAGFSASYKNFDFSAFLQGSAKSSFWIDVDQTSPFVNNTQLIDAYAKDHWSEENRDLYALWPRLTAYANNNNSQASTWFMRNGAFLRLKQVEIGYKLPQTLTKRVKINNLRFYATATNLYTLTGFDLWDIEMGGKGLGYPVQRVINFGINMGI</sequence>
<comment type="subcellular location">
    <subcellularLocation>
        <location evidence="1">Cell outer membrane</location>
        <topology evidence="1">Multi-pass membrane protein</topology>
    </subcellularLocation>
</comment>
<protein>
    <submittedName>
        <fullName evidence="3">TonB-linked outer membrane protein, SusC/RagA family</fullName>
    </submittedName>
</protein>
<dbReference type="NCBIfam" id="TIGR04056">
    <property type="entry name" value="OMP_RagA_SusC"/>
    <property type="match status" value="1"/>
</dbReference>
<dbReference type="PROSITE" id="PS52016">
    <property type="entry name" value="TONB_DEPENDENT_REC_3"/>
    <property type="match status" value="1"/>
</dbReference>
<gene>
    <name evidence="3" type="ORF">SAMN04488101_11697</name>
</gene>
<dbReference type="Gene3D" id="2.60.40.1120">
    <property type="entry name" value="Carboxypeptidase-like, regulatory domain"/>
    <property type="match status" value="1"/>
</dbReference>
<dbReference type="SUPFAM" id="SSF49464">
    <property type="entry name" value="Carboxypeptidase regulatory domain-like"/>
    <property type="match status" value="1"/>
</dbReference>
<keyword evidence="4" id="KW-1185">Reference proteome</keyword>
<reference evidence="3 4" key="1">
    <citation type="submission" date="2017-04" db="EMBL/GenBank/DDBJ databases">
        <authorList>
            <person name="Afonso C.L."/>
            <person name="Miller P.J."/>
            <person name="Scott M.A."/>
            <person name="Spackman E."/>
            <person name="Goraichik I."/>
            <person name="Dimitrov K.M."/>
            <person name="Suarez D.L."/>
            <person name="Swayne D.E."/>
        </authorList>
    </citation>
    <scope>NUCLEOTIDE SEQUENCE [LARGE SCALE GENOMIC DNA]</scope>
    <source>
        <strain evidence="3 4">DSM 19625</strain>
    </source>
</reference>
<evidence type="ECO:0000256" key="1">
    <source>
        <dbReference type="PROSITE-ProRule" id="PRU01360"/>
    </source>
</evidence>
<keyword evidence="1" id="KW-0813">Transport</keyword>
<dbReference type="InterPro" id="IPR023997">
    <property type="entry name" value="TonB-dep_OMP_SusC/RagA_CS"/>
</dbReference>
<dbReference type="Pfam" id="PF13715">
    <property type="entry name" value="CarbopepD_reg_2"/>
    <property type="match status" value="1"/>
</dbReference>
<keyword evidence="1" id="KW-0472">Membrane</keyword>
<dbReference type="Gene3D" id="2.170.130.10">
    <property type="entry name" value="TonB-dependent receptor, plug domain"/>
    <property type="match status" value="1"/>
</dbReference>